<feature type="domain" description="Exonuclease" evidence="4">
    <location>
        <begin position="6"/>
        <end position="187"/>
    </location>
</feature>
<dbReference type="NCBIfam" id="NF005927">
    <property type="entry name" value="PRK07942.1"/>
    <property type="match status" value="1"/>
</dbReference>
<keyword evidence="1" id="KW-0540">Nuclease</keyword>
<dbReference type="PANTHER" id="PTHR30231:SF4">
    <property type="entry name" value="PROTEIN NEN2"/>
    <property type="match status" value="1"/>
</dbReference>
<evidence type="ECO:0000313" key="6">
    <source>
        <dbReference type="Proteomes" id="UP000185612"/>
    </source>
</evidence>
<dbReference type="InParanoid" id="A0A1Q5PYS7"/>
<sequence>MWTTGLWVGFDTETTGVDVAADRIVTAALVQRAPGVAETTATWLIDPGVEIPPAAAAVHGITTEHARVHGVAPAAALEEIAQALTAALANGAWLVAFNAAFDLRILRHELTRHGLAPLEERLGGPLRRVLDPLVLDRAVDRWRKGKRTLGVLTQHYQVPVDENLHSADVDVRATLDVLAALVHAHPQVSELSDDELFAWQAAAHRQWAESFNAWRARRQLPGPGADPQWP</sequence>
<dbReference type="InterPro" id="IPR012337">
    <property type="entry name" value="RNaseH-like_sf"/>
</dbReference>
<dbReference type="SMART" id="SM00479">
    <property type="entry name" value="EXOIII"/>
    <property type="match status" value="1"/>
</dbReference>
<keyword evidence="6" id="KW-1185">Reference proteome</keyword>
<dbReference type="Gene3D" id="3.30.420.10">
    <property type="entry name" value="Ribonuclease H-like superfamily/Ribonuclease H"/>
    <property type="match status" value="1"/>
</dbReference>
<gene>
    <name evidence="5" type="ORF">BSZ40_01365</name>
</gene>
<organism evidence="5 6">
    <name type="scientific">Buchananella hordeovulneris</name>
    <dbReference type="NCBI Taxonomy" id="52770"/>
    <lineage>
        <taxon>Bacteria</taxon>
        <taxon>Bacillati</taxon>
        <taxon>Actinomycetota</taxon>
        <taxon>Actinomycetes</taxon>
        <taxon>Actinomycetales</taxon>
        <taxon>Actinomycetaceae</taxon>
        <taxon>Buchananella</taxon>
    </lineage>
</organism>
<dbReference type="PANTHER" id="PTHR30231">
    <property type="entry name" value="DNA POLYMERASE III SUBUNIT EPSILON"/>
    <property type="match status" value="1"/>
</dbReference>
<protein>
    <submittedName>
        <fullName evidence="5">DNA polymerase III subunit epsilon</fullName>
    </submittedName>
</protein>
<evidence type="ECO:0000256" key="3">
    <source>
        <dbReference type="ARBA" id="ARBA00022839"/>
    </source>
</evidence>
<dbReference type="EMBL" id="MQVS01000001">
    <property type="protein sequence ID" value="OKL52781.1"/>
    <property type="molecule type" value="Genomic_DNA"/>
</dbReference>
<dbReference type="AlphaFoldDB" id="A0A1Q5PYS7"/>
<dbReference type="InterPro" id="IPR036397">
    <property type="entry name" value="RNaseH_sf"/>
</dbReference>
<dbReference type="CDD" id="cd06127">
    <property type="entry name" value="DEDDh"/>
    <property type="match status" value="1"/>
</dbReference>
<keyword evidence="3" id="KW-0269">Exonuclease</keyword>
<comment type="caution">
    <text evidence="5">The sequence shown here is derived from an EMBL/GenBank/DDBJ whole genome shotgun (WGS) entry which is preliminary data.</text>
</comment>
<dbReference type="GO" id="GO:0005829">
    <property type="term" value="C:cytosol"/>
    <property type="evidence" value="ECO:0007669"/>
    <property type="project" value="TreeGrafter"/>
</dbReference>
<dbReference type="RefSeq" id="WP_073822530.1">
    <property type="nucleotide sequence ID" value="NZ_MQVS01000001.1"/>
</dbReference>
<evidence type="ECO:0000256" key="1">
    <source>
        <dbReference type="ARBA" id="ARBA00022722"/>
    </source>
</evidence>
<name>A0A1Q5PYS7_9ACTO</name>
<proteinExistence type="predicted"/>
<evidence type="ECO:0000259" key="4">
    <source>
        <dbReference type="SMART" id="SM00479"/>
    </source>
</evidence>
<dbReference type="Proteomes" id="UP000185612">
    <property type="component" value="Unassembled WGS sequence"/>
</dbReference>
<evidence type="ECO:0000313" key="5">
    <source>
        <dbReference type="EMBL" id="OKL52781.1"/>
    </source>
</evidence>
<reference evidence="6" key="1">
    <citation type="submission" date="2016-12" db="EMBL/GenBank/DDBJ databases">
        <authorList>
            <person name="Meng X."/>
        </authorList>
    </citation>
    <scope>NUCLEOTIDE SEQUENCE [LARGE SCALE GENOMIC DNA]</scope>
    <source>
        <strain evidence="6">DSM 20732</strain>
    </source>
</reference>
<dbReference type="Pfam" id="PF00929">
    <property type="entry name" value="RNase_T"/>
    <property type="match status" value="1"/>
</dbReference>
<keyword evidence="2" id="KW-0378">Hydrolase</keyword>
<dbReference type="STRING" id="52770.BSZ40_01365"/>
<dbReference type="SUPFAM" id="SSF53098">
    <property type="entry name" value="Ribonuclease H-like"/>
    <property type="match status" value="1"/>
</dbReference>
<dbReference type="GO" id="GO:0003676">
    <property type="term" value="F:nucleic acid binding"/>
    <property type="evidence" value="ECO:0007669"/>
    <property type="project" value="InterPro"/>
</dbReference>
<accession>A0A1Q5PYS7</accession>
<evidence type="ECO:0000256" key="2">
    <source>
        <dbReference type="ARBA" id="ARBA00022801"/>
    </source>
</evidence>
<dbReference type="InterPro" id="IPR013520">
    <property type="entry name" value="Ribonucl_H"/>
</dbReference>
<dbReference type="GO" id="GO:0008408">
    <property type="term" value="F:3'-5' exonuclease activity"/>
    <property type="evidence" value="ECO:0007669"/>
    <property type="project" value="TreeGrafter"/>
</dbReference>
<dbReference type="OrthoDB" id="9791657at2"/>